<keyword evidence="3" id="KW-1185">Reference proteome</keyword>
<organism evidence="2 3">
    <name type="scientific">Euphydryas editha</name>
    <name type="common">Edith's checkerspot</name>
    <dbReference type="NCBI Taxonomy" id="104508"/>
    <lineage>
        <taxon>Eukaryota</taxon>
        <taxon>Metazoa</taxon>
        <taxon>Ecdysozoa</taxon>
        <taxon>Arthropoda</taxon>
        <taxon>Hexapoda</taxon>
        <taxon>Insecta</taxon>
        <taxon>Pterygota</taxon>
        <taxon>Neoptera</taxon>
        <taxon>Endopterygota</taxon>
        <taxon>Lepidoptera</taxon>
        <taxon>Glossata</taxon>
        <taxon>Ditrysia</taxon>
        <taxon>Papilionoidea</taxon>
        <taxon>Nymphalidae</taxon>
        <taxon>Nymphalinae</taxon>
        <taxon>Euphydryas</taxon>
    </lineage>
</organism>
<accession>A0AAU9TZG1</accession>
<name>A0AAU9TZG1_EUPED</name>
<dbReference type="AlphaFoldDB" id="A0AAU9TZG1"/>
<gene>
    <name evidence="2" type="ORF">EEDITHA_LOCUS6791</name>
</gene>
<feature type="region of interest" description="Disordered" evidence="1">
    <location>
        <begin position="1"/>
        <end position="168"/>
    </location>
</feature>
<reference evidence="2" key="1">
    <citation type="submission" date="2022-03" db="EMBL/GenBank/DDBJ databases">
        <authorList>
            <person name="Tunstrom K."/>
        </authorList>
    </citation>
    <scope>NUCLEOTIDE SEQUENCE</scope>
</reference>
<dbReference type="Proteomes" id="UP001153954">
    <property type="component" value="Unassembled WGS sequence"/>
</dbReference>
<feature type="compositionally biased region" description="Polar residues" evidence="1">
    <location>
        <begin position="25"/>
        <end position="36"/>
    </location>
</feature>
<feature type="compositionally biased region" description="Low complexity" evidence="1">
    <location>
        <begin position="75"/>
        <end position="109"/>
    </location>
</feature>
<protein>
    <submittedName>
        <fullName evidence="2">Uncharacterized protein</fullName>
    </submittedName>
</protein>
<comment type="caution">
    <text evidence="2">The sequence shown here is derived from an EMBL/GenBank/DDBJ whole genome shotgun (WGS) entry which is preliminary data.</text>
</comment>
<sequence>MSQSADEARAARIQKYKEERRKQLTARTATLFSANVTERRPKKAANRSPLEDTVTNLKSSSEINLNTASTSVPIRTTRTSRLRAAATSSGSDSCQSPKKSIRSSSVLSLLEEEKNKTPKNAKIVDRDKTRLNSSRKQSHEKENLKSPSTTSFPDKDNGAIRSKLKHSSNKNILEKDKSNCLVSSFKGKIVDEKNCIKLDERKNRISLTDESKINCINDDEKSVNVDDILNDILGDKNLSNNSEKDKFEDLYNDLVDDNTKIEIHVNDAYVEDDTLPQETELKSSNNSSYIPIKKTIAINKTDNTVKVEKGVVPKVVRSDVGLLGAVCVRKVERFSELLSNLCSPCEADILFEDILVENGIDGENSSVSKK</sequence>
<evidence type="ECO:0000256" key="1">
    <source>
        <dbReference type="SAM" id="MobiDB-lite"/>
    </source>
</evidence>
<proteinExistence type="predicted"/>
<feature type="compositionally biased region" description="Basic and acidic residues" evidence="1">
    <location>
        <begin position="111"/>
        <end position="130"/>
    </location>
</feature>
<evidence type="ECO:0000313" key="2">
    <source>
        <dbReference type="EMBL" id="CAH2090877.1"/>
    </source>
</evidence>
<dbReference type="EMBL" id="CAKOGL010000010">
    <property type="protein sequence ID" value="CAH2090877.1"/>
    <property type="molecule type" value="Genomic_DNA"/>
</dbReference>
<evidence type="ECO:0000313" key="3">
    <source>
        <dbReference type="Proteomes" id="UP001153954"/>
    </source>
</evidence>
<feature type="compositionally biased region" description="Polar residues" evidence="1">
    <location>
        <begin position="53"/>
        <end position="74"/>
    </location>
</feature>
<feature type="compositionally biased region" description="Basic and acidic residues" evidence="1">
    <location>
        <begin position="1"/>
        <end position="22"/>
    </location>
</feature>